<dbReference type="AlphaFoldDB" id="A0AAD5PLN2"/>
<feature type="compositionally biased region" description="Basic and acidic residues" evidence="7">
    <location>
        <begin position="224"/>
        <end position="234"/>
    </location>
</feature>
<organism evidence="10 11">
    <name type="scientific">Daphnia sinensis</name>
    <dbReference type="NCBI Taxonomy" id="1820382"/>
    <lineage>
        <taxon>Eukaryota</taxon>
        <taxon>Metazoa</taxon>
        <taxon>Ecdysozoa</taxon>
        <taxon>Arthropoda</taxon>
        <taxon>Crustacea</taxon>
        <taxon>Branchiopoda</taxon>
        <taxon>Diplostraca</taxon>
        <taxon>Cladocera</taxon>
        <taxon>Anomopoda</taxon>
        <taxon>Daphniidae</taxon>
        <taxon>Daphnia</taxon>
        <taxon>Daphnia similis group</taxon>
    </lineage>
</organism>
<dbReference type="EMBL" id="WJBH02000317">
    <property type="protein sequence ID" value="KAI9549284.1"/>
    <property type="molecule type" value="Genomic_DNA"/>
</dbReference>
<feature type="region of interest" description="Disordered" evidence="7">
    <location>
        <begin position="156"/>
        <end position="251"/>
    </location>
</feature>
<keyword evidence="3" id="KW-1003">Cell membrane</keyword>
<dbReference type="PANTHER" id="PTHR30625">
    <property type="entry name" value="PROTEIN TOLQ"/>
    <property type="match status" value="1"/>
</dbReference>
<dbReference type="GO" id="GO:0017038">
    <property type="term" value="P:protein import"/>
    <property type="evidence" value="ECO:0007669"/>
    <property type="project" value="TreeGrafter"/>
</dbReference>
<keyword evidence="11" id="KW-1185">Reference proteome</keyword>
<accession>A0AAD5PLN2</accession>
<evidence type="ECO:0000256" key="6">
    <source>
        <dbReference type="ARBA" id="ARBA00023136"/>
    </source>
</evidence>
<comment type="subcellular location">
    <subcellularLocation>
        <location evidence="1">Cell membrane</location>
        <topology evidence="1">Multi-pass membrane protein</topology>
    </subcellularLocation>
</comment>
<protein>
    <recommendedName>
        <fullName evidence="9">MotA/TolQ/ExbB proton channel domain-containing protein</fullName>
    </recommendedName>
</protein>
<evidence type="ECO:0000256" key="7">
    <source>
        <dbReference type="SAM" id="MobiDB-lite"/>
    </source>
</evidence>
<evidence type="ECO:0000256" key="1">
    <source>
        <dbReference type="ARBA" id="ARBA00004651"/>
    </source>
</evidence>
<dbReference type="Pfam" id="PF01618">
    <property type="entry name" value="MotA_ExbB"/>
    <property type="match status" value="1"/>
</dbReference>
<evidence type="ECO:0000256" key="8">
    <source>
        <dbReference type="SAM" id="Phobius"/>
    </source>
</evidence>
<feature type="compositionally biased region" description="Basic and acidic residues" evidence="7">
    <location>
        <begin position="156"/>
        <end position="170"/>
    </location>
</feature>
<proteinExistence type="inferred from homology"/>
<evidence type="ECO:0000256" key="4">
    <source>
        <dbReference type="ARBA" id="ARBA00022692"/>
    </source>
</evidence>
<sequence length="303" mass="31807">MDQVKILVQSGQIEKAKIICAGEKTPVANMIAKGIDRIGSPLKNIEVSIENVGKVEIYKLEKDLNLLATVSGAAPMIGFLGTVTGMIQAFIAIAQEEGMVSPKLLSSGIYEAMITTAAGLVVGIVAYLGYNYLVVQPTQNQAVTTKPSPIKGVEKAVESVKKPEPVKTEPVKTATIPAKSKAEILPKKHLSTQNRSKSSDGSWRTSGKGSKPATGGAQGSSTTKGDEGDPKGTVDGRAIMGTGTGQGTNSGAGYSLDLAGWDFASRPTIKDNVSTRNGRIVFKITVDDSGRIVQAIPLEYNVF</sequence>
<comment type="similarity">
    <text evidence="2">Belongs to the ExbB/TolQ family.</text>
</comment>
<dbReference type="InterPro" id="IPR002898">
    <property type="entry name" value="MotA_ExbB_proton_chnl"/>
</dbReference>
<keyword evidence="6 8" id="KW-0472">Membrane</keyword>
<feature type="domain" description="MotA/TolQ/ExbB proton channel" evidence="9">
    <location>
        <begin position="24"/>
        <end position="135"/>
    </location>
</feature>
<evidence type="ECO:0000256" key="5">
    <source>
        <dbReference type="ARBA" id="ARBA00022989"/>
    </source>
</evidence>
<name>A0AAD5PLN2_9CRUS</name>
<dbReference type="PANTHER" id="PTHR30625:SF17">
    <property type="entry name" value="TOLQ-RELATED"/>
    <property type="match status" value="1"/>
</dbReference>
<feature type="transmembrane region" description="Helical" evidence="8">
    <location>
        <begin position="64"/>
        <end position="93"/>
    </location>
</feature>
<feature type="transmembrane region" description="Helical" evidence="8">
    <location>
        <begin position="113"/>
        <end position="133"/>
    </location>
</feature>
<keyword evidence="5 8" id="KW-1133">Transmembrane helix</keyword>
<evidence type="ECO:0000256" key="2">
    <source>
        <dbReference type="ARBA" id="ARBA00010442"/>
    </source>
</evidence>
<dbReference type="InterPro" id="IPR050790">
    <property type="entry name" value="ExbB/TolQ_transport"/>
</dbReference>
<gene>
    <name evidence="10" type="ORF">GHT06_006942</name>
</gene>
<comment type="caution">
    <text evidence="10">The sequence shown here is derived from an EMBL/GenBank/DDBJ whole genome shotgun (WGS) entry which is preliminary data.</text>
</comment>
<keyword evidence="4 8" id="KW-0812">Transmembrane</keyword>
<dbReference type="GO" id="GO:0005886">
    <property type="term" value="C:plasma membrane"/>
    <property type="evidence" value="ECO:0007669"/>
    <property type="project" value="UniProtKB-SubCell"/>
</dbReference>
<feature type="compositionally biased region" description="Polar residues" evidence="7">
    <location>
        <begin position="191"/>
        <end position="208"/>
    </location>
</feature>
<dbReference type="Proteomes" id="UP000820818">
    <property type="component" value="Unassembled WGS sequence"/>
</dbReference>
<reference evidence="10" key="1">
    <citation type="submission" date="2022-05" db="EMBL/GenBank/DDBJ databases">
        <title>A multi-omics perspective on studying reproductive biology in Daphnia sinensis.</title>
        <authorList>
            <person name="Jia J."/>
        </authorList>
    </citation>
    <scope>NUCLEOTIDE SEQUENCE</scope>
    <source>
        <strain evidence="10">WSL</strain>
    </source>
</reference>
<evidence type="ECO:0000256" key="3">
    <source>
        <dbReference type="ARBA" id="ARBA00022475"/>
    </source>
</evidence>
<evidence type="ECO:0000313" key="10">
    <source>
        <dbReference type="EMBL" id="KAI9549284.1"/>
    </source>
</evidence>
<evidence type="ECO:0000259" key="9">
    <source>
        <dbReference type="Pfam" id="PF01618"/>
    </source>
</evidence>
<evidence type="ECO:0000313" key="11">
    <source>
        <dbReference type="Proteomes" id="UP000820818"/>
    </source>
</evidence>